<dbReference type="Proteomes" id="UP001287356">
    <property type="component" value="Unassembled WGS sequence"/>
</dbReference>
<dbReference type="Gene3D" id="3.90.1300.10">
    <property type="entry name" value="Amidase signature (AS) domain"/>
    <property type="match status" value="1"/>
</dbReference>
<accession>A0AAE0K6R8</accession>
<protein>
    <submittedName>
        <fullName evidence="4">Amidase signature domain-containing protein</fullName>
    </submittedName>
</protein>
<dbReference type="AlphaFoldDB" id="A0AAE0K6R8"/>
<keyword evidence="2" id="KW-0378">Hydrolase</keyword>
<evidence type="ECO:0000256" key="1">
    <source>
        <dbReference type="ARBA" id="ARBA00009199"/>
    </source>
</evidence>
<keyword evidence="5" id="KW-1185">Reference proteome</keyword>
<proteinExistence type="inferred from homology"/>
<dbReference type="EMBL" id="JAULSN010000005">
    <property type="protein sequence ID" value="KAK3371238.1"/>
    <property type="molecule type" value="Genomic_DNA"/>
</dbReference>
<dbReference type="SUPFAM" id="SSF75304">
    <property type="entry name" value="Amidase signature (AS) enzymes"/>
    <property type="match status" value="1"/>
</dbReference>
<evidence type="ECO:0000259" key="3">
    <source>
        <dbReference type="Pfam" id="PF01425"/>
    </source>
</evidence>
<name>A0AAE0K6R8_9PEZI</name>
<comment type="caution">
    <text evidence="4">The sequence shown here is derived from an EMBL/GenBank/DDBJ whole genome shotgun (WGS) entry which is preliminary data.</text>
</comment>
<feature type="domain" description="Amidase" evidence="3">
    <location>
        <begin position="86"/>
        <end position="210"/>
    </location>
</feature>
<gene>
    <name evidence="4" type="ORF">B0T24DRAFT_721400</name>
</gene>
<dbReference type="PANTHER" id="PTHR46072">
    <property type="entry name" value="AMIDASE-RELATED-RELATED"/>
    <property type="match status" value="1"/>
</dbReference>
<sequence length="314" mass="34258">MSSPMAPGARAVSWEAQAAKKRADTLAKIRPEWRLSDRDLERAREQRDLTGPFIQSLLLPDEVSIVSMESVDIVDSIRYGKLTAVQNNCLHEIFFDQAVERARSLDAHFADKKTVLGPLHGLPISLKDQFHVKGVDTTMGYIRWIRGNLGIKDPSRTHKVESQITSELLALGVVLYCKTSLPQTLLLGETKNNIIGQTLNPRNQNLSCGGIYLPEMLPGYTAAGSVPQRLSPPGNVAIARCTIKQETPAEVLPLAPALPLLPLSVYDHQTGHLAASSFSALQPSVSRDNRSSPHGPSPPIPRISVSSLLVCIDK</sequence>
<comment type="similarity">
    <text evidence="1">Belongs to the amidase family.</text>
</comment>
<evidence type="ECO:0000313" key="4">
    <source>
        <dbReference type="EMBL" id="KAK3371238.1"/>
    </source>
</evidence>
<dbReference type="InterPro" id="IPR023631">
    <property type="entry name" value="Amidase_dom"/>
</dbReference>
<dbReference type="Pfam" id="PF01425">
    <property type="entry name" value="Amidase"/>
    <property type="match status" value="1"/>
</dbReference>
<reference evidence="4" key="1">
    <citation type="journal article" date="2023" name="Mol. Phylogenet. Evol.">
        <title>Genome-scale phylogeny and comparative genomics of the fungal order Sordariales.</title>
        <authorList>
            <person name="Hensen N."/>
            <person name="Bonometti L."/>
            <person name="Westerberg I."/>
            <person name="Brannstrom I.O."/>
            <person name="Guillou S."/>
            <person name="Cros-Aarteil S."/>
            <person name="Calhoun S."/>
            <person name="Haridas S."/>
            <person name="Kuo A."/>
            <person name="Mondo S."/>
            <person name="Pangilinan J."/>
            <person name="Riley R."/>
            <person name="LaButti K."/>
            <person name="Andreopoulos B."/>
            <person name="Lipzen A."/>
            <person name="Chen C."/>
            <person name="Yan M."/>
            <person name="Daum C."/>
            <person name="Ng V."/>
            <person name="Clum A."/>
            <person name="Steindorff A."/>
            <person name="Ohm R.A."/>
            <person name="Martin F."/>
            <person name="Silar P."/>
            <person name="Natvig D.O."/>
            <person name="Lalanne C."/>
            <person name="Gautier V."/>
            <person name="Ament-Velasquez S.L."/>
            <person name="Kruys A."/>
            <person name="Hutchinson M.I."/>
            <person name="Powell A.J."/>
            <person name="Barry K."/>
            <person name="Miller A.N."/>
            <person name="Grigoriev I.V."/>
            <person name="Debuchy R."/>
            <person name="Gladieux P."/>
            <person name="Hiltunen Thoren M."/>
            <person name="Johannesson H."/>
        </authorList>
    </citation>
    <scope>NUCLEOTIDE SEQUENCE</scope>
    <source>
        <strain evidence="4">CBS 958.72</strain>
    </source>
</reference>
<evidence type="ECO:0000313" key="5">
    <source>
        <dbReference type="Proteomes" id="UP001287356"/>
    </source>
</evidence>
<organism evidence="4 5">
    <name type="scientific">Lasiosphaeria ovina</name>
    <dbReference type="NCBI Taxonomy" id="92902"/>
    <lineage>
        <taxon>Eukaryota</taxon>
        <taxon>Fungi</taxon>
        <taxon>Dikarya</taxon>
        <taxon>Ascomycota</taxon>
        <taxon>Pezizomycotina</taxon>
        <taxon>Sordariomycetes</taxon>
        <taxon>Sordariomycetidae</taxon>
        <taxon>Sordariales</taxon>
        <taxon>Lasiosphaeriaceae</taxon>
        <taxon>Lasiosphaeria</taxon>
    </lineage>
</organism>
<dbReference type="GO" id="GO:0016787">
    <property type="term" value="F:hydrolase activity"/>
    <property type="evidence" value="ECO:0007669"/>
    <property type="project" value="UniProtKB-KW"/>
</dbReference>
<dbReference type="PANTHER" id="PTHR46072:SF8">
    <property type="entry name" value="AMIDASE DOMAIN-CONTAINING PROTEIN"/>
    <property type="match status" value="1"/>
</dbReference>
<evidence type="ECO:0000256" key="2">
    <source>
        <dbReference type="ARBA" id="ARBA00022801"/>
    </source>
</evidence>
<reference evidence="4" key="2">
    <citation type="submission" date="2023-06" db="EMBL/GenBank/DDBJ databases">
        <authorList>
            <consortium name="Lawrence Berkeley National Laboratory"/>
            <person name="Haridas S."/>
            <person name="Hensen N."/>
            <person name="Bonometti L."/>
            <person name="Westerberg I."/>
            <person name="Brannstrom I.O."/>
            <person name="Guillou S."/>
            <person name="Cros-Aarteil S."/>
            <person name="Calhoun S."/>
            <person name="Kuo A."/>
            <person name="Mondo S."/>
            <person name="Pangilinan J."/>
            <person name="Riley R."/>
            <person name="Labutti K."/>
            <person name="Andreopoulos B."/>
            <person name="Lipzen A."/>
            <person name="Chen C."/>
            <person name="Yanf M."/>
            <person name="Daum C."/>
            <person name="Ng V."/>
            <person name="Clum A."/>
            <person name="Steindorff A."/>
            <person name="Ohm R."/>
            <person name="Martin F."/>
            <person name="Silar P."/>
            <person name="Natvig D."/>
            <person name="Lalanne C."/>
            <person name="Gautier V."/>
            <person name="Ament-Velasquez S.L."/>
            <person name="Kruys A."/>
            <person name="Hutchinson M.I."/>
            <person name="Powell A.J."/>
            <person name="Barry K."/>
            <person name="Miller A.N."/>
            <person name="Grigoriev I.V."/>
            <person name="Debuchy R."/>
            <person name="Gladieux P."/>
            <person name="Thoren M.H."/>
            <person name="Johannesson H."/>
        </authorList>
    </citation>
    <scope>NUCLEOTIDE SEQUENCE</scope>
    <source>
        <strain evidence="4">CBS 958.72</strain>
    </source>
</reference>
<dbReference type="InterPro" id="IPR036928">
    <property type="entry name" value="AS_sf"/>
</dbReference>